<dbReference type="SUPFAM" id="SSF52540">
    <property type="entry name" value="P-loop containing nucleoside triphosphate hydrolases"/>
    <property type="match status" value="2"/>
</dbReference>
<dbReference type="AlphaFoldDB" id="A0A1E4TZX5"/>
<evidence type="ECO:0000313" key="6">
    <source>
        <dbReference type="EMBL" id="ODV97300.1"/>
    </source>
</evidence>
<dbReference type="InterPro" id="IPR027417">
    <property type="entry name" value="P-loop_NTPase"/>
</dbReference>
<dbReference type="Pfam" id="PF00271">
    <property type="entry name" value="Helicase_C"/>
    <property type="match status" value="1"/>
</dbReference>
<dbReference type="Gene3D" id="3.40.50.300">
    <property type="entry name" value="P-loop containing nucleotide triphosphate hydrolases"/>
    <property type="match status" value="1"/>
</dbReference>
<keyword evidence="1" id="KW-0547">Nucleotide-binding</keyword>
<evidence type="ECO:0000256" key="1">
    <source>
        <dbReference type="ARBA" id="ARBA00022741"/>
    </source>
</evidence>
<proteinExistence type="predicted"/>
<feature type="domain" description="Helicase ATP-binding" evidence="4">
    <location>
        <begin position="18"/>
        <end position="192"/>
    </location>
</feature>
<evidence type="ECO:0000313" key="7">
    <source>
        <dbReference type="Proteomes" id="UP000094236"/>
    </source>
</evidence>
<dbReference type="OrthoDB" id="423559at2759"/>
<dbReference type="GO" id="GO:0008094">
    <property type="term" value="F:ATP-dependent activity, acting on DNA"/>
    <property type="evidence" value="ECO:0007669"/>
    <property type="project" value="TreeGrafter"/>
</dbReference>
<dbReference type="InterPro" id="IPR050628">
    <property type="entry name" value="SNF2_RAD54_helicase_TF"/>
</dbReference>
<dbReference type="GO" id="GO:0016787">
    <property type="term" value="F:hydrolase activity"/>
    <property type="evidence" value="ECO:0007669"/>
    <property type="project" value="UniProtKB-KW"/>
</dbReference>
<evidence type="ECO:0000256" key="2">
    <source>
        <dbReference type="ARBA" id="ARBA00022801"/>
    </source>
</evidence>
<evidence type="ECO:0000259" key="4">
    <source>
        <dbReference type="PROSITE" id="PS51192"/>
    </source>
</evidence>
<protein>
    <submittedName>
        <fullName evidence="6">Uncharacterized protein</fullName>
    </submittedName>
</protein>
<name>A0A1E4TZX5_PACTA</name>
<dbReference type="CDD" id="cd18793">
    <property type="entry name" value="SF2_C_SNF"/>
    <property type="match status" value="1"/>
</dbReference>
<dbReference type="PROSITE" id="PS51192">
    <property type="entry name" value="HELICASE_ATP_BIND_1"/>
    <property type="match status" value="1"/>
</dbReference>
<sequence length="566" mass="64171">VKLFPHQVNGLRFLQKRESMDEIFKGGMLCDDMGLGKTVQTLALIVSNKPTETDLKTIDELKLKATLIICPVALASQWKDEAESKCPGIKVLIFHGPKRTDSITELGKYDIVITSYLTVVSEFDKAKSSSPLYKGVWWRIVLDEAHIIKNKKTKMAIACCNLKSFKRFCLTGTPVQNNIDELQSLFVFLRINKYANIDVWTSEIKNLIKESQTEKALNLLSKELKQMMLRRTKAVLNASNNSGFELPQKKIHRILIKFYPSERKLYRAIEAKILNNIGDDFDFKSSETKNGGTSYIYTLVYLLRLRQVACHWKLLFENNPDNEETVHTELTTNSKSDSGGNDLDQLFDSLSINTNNCEICMSKIENSSNKLCANCLNMLKPPLESKSLISNAKVDKLLSILSEQKTRKTIIFSEFTKMLSILETTLKSQGFKVVKYIGSMNRLQRDEVLTKMKTDPNTTIMLCSLKCASLGLNLTCASRVILYNPHYNPAIIDQAIDRVYRLGQTQAVDVYELIVDDSIELKISELQDKKRALARAVADGDETAKLKLVSKLTREELKTLMFGPDR</sequence>
<dbReference type="STRING" id="669874.A0A1E4TZX5"/>
<evidence type="ECO:0000256" key="3">
    <source>
        <dbReference type="ARBA" id="ARBA00022840"/>
    </source>
</evidence>
<keyword evidence="3" id="KW-0067">ATP-binding</keyword>
<dbReference type="InterPro" id="IPR038718">
    <property type="entry name" value="SNF2-like_sf"/>
</dbReference>
<dbReference type="Gene3D" id="3.40.50.10810">
    <property type="entry name" value="Tandem AAA-ATPase domain"/>
    <property type="match status" value="1"/>
</dbReference>
<dbReference type="PROSITE" id="PS51194">
    <property type="entry name" value="HELICASE_CTER"/>
    <property type="match status" value="1"/>
</dbReference>
<organism evidence="6 7">
    <name type="scientific">Pachysolen tannophilus NRRL Y-2460</name>
    <dbReference type="NCBI Taxonomy" id="669874"/>
    <lineage>
        <taxon>Eukaryota</taxon>
        <taxon>Fungi</taxon>
        <taxon>Dikarya</taxon>
        <taxon>Ascomycota</taxon>
        <taxon>Saccharomycotina</taxon>
        <taxon>Pichiomycetes</taxon>
        <taxon>Pachysolenaceae</taxon>
        <taxon>Pachysolen</taxon>
    </lineage>
</organism>
<dbReference type="InterPro" id="IPR014001">
    <property type="entry name" value="Helicase_ATP-bd"/>
</dbReference>
<dbReference type="Proteomes" id="UP000094236">
    <property type="component" value="Unassembled WGS sequence"/>
</dbReference>
<dbReference type="InterPro" id="IPR000330">
    <property type="entry name" value="SNF2_N"/>
</dbReference>
<dbReference type="InterPro" id="IPR001650">
    <property type="entry name" value="Helicase_C-like"/>
</dbReference>
<dbReference type="SMART" id="SM00490">
    <property type="entry name" value="HELICc"/>
    <property type="match status" value="1"/>
</dbReference>
<dbReference type="GO" id="GO:0005524">
    <property type="term" value="F:ATP binding"/>
    <property type="evidence" value="ECO:0007669"/>
    <property type="project" value="UniProtKB-KW"/>
</dbReference>
<dbReference type="Pfam" id="PF00176">
    <property type="entry name" value="SNF2-rel_dom"/>
    <property type="match status" value="1"/>
</dbReference>
<keyword evidence="2" id="KW-0378">Hydrolase</keyword>
<reference evidence="7" key="1">
    <citation type="submission" date="2016-05" db="EMBL/GenBank/DDBJ databases">
        <title>Comparative genomics of biotechnologically important yeasts.</title>
        <authorList>
            <consortium name="DOE Joint Genome Institute"/>
            <person name="Riley R."/>
            <person name="Haridas S."/>
            <person name="Wolfe K.H."/>
            <person name="Lopes M.R."/>
            <person name="Hittinger C.T."/>
            <person name="Goker M."/>
            <person name="Salamov A."/>
            <person name="Wisecaver J."/>
            <person name="Long T.M."/>
            <person name="Aerts A.L."/>
            <person name="Barry K."/>
            <person name="Choi C."/>
            <person name="Clum A."/>
            <person name="Coughlan A.Y."/>
            <person name="Deshpande S."/>
            <person name="Douglass A.P."/>
            <person name="Hanson S.J."/>
            <person name="Klenk H.-P."/>
            <person name="Labutti K."/>
            <person name="Lapidus A."/>
            <person name="Lindquist E."/>
            <person name="Lipzen A."/>
            <person name="Meier-Kolthoff J.P."/>
            <person name="Ohm R.A."/>
            <person name="Otillar R.P."/>
            <person name="Pangilinan J."/>
            <person name="Peng Y."/>
            <person name="Rokas A."/>
            <person name="Rosa C.A."/>
            <person name="Scheuner C."/>
            <person name="Sibirny A.A."/>
            <person name="Slot J.C."/>
            <person name="Stielow J.B."/>
            <person name="Sun H."/>
            <person name="Kurtzman C.P."/>
            <person name="Blackwell M."/>
            <person name="Grigoriev I.V."/>
            <person name="Jeffries T.W."/>
        </authorList>
    </citation>
    <scope>NUCLEOTIDE SEQUENCE [LARGE SCALE GENOMIC DNA]</scope>
    <source>
        <strain evidence="7">NRRL Y-2460</strain>
    </source>
</reference>
<dbReference type="GO" id="GO:0005634">
    <property type="term" value="C:nucleus"/>
    <property type="evidence" value="ECO:0007669"/>
    <property type="project" value="TreeGrafter"/>
</dbReference>
<accession>A0A1E4TZX5</accession>
<evidence type="ECO:0000259" key="5">
    <source>
        <dbReference type="PROSITE" id="PS51194"/>
    </source>
</evidence>
<dbReference type="EMBL" id="KV454012">
    <property type="protein sequence ID" value="ODV97300.1"/>
    <property type="molecule type" value="Genomic_DNA"/>
</dbReference>
<dbReference type="PANTHER" id="PTHR45626:SF14">
    <property type="entry name" value="ATP-DEPENDENT DNA HELICASE (EUROFUNG)"/>
    <property type="match status" value="1"/>
</dbReference>
<dbReference type="SMART" id="SM00487">
    <property type="entry name" value="DEXDc"/>
    <property type="match status" value="1"/>
</dbReference>
<feature type="domain" description="Helicase C-terminal" evidence="5">
    <location>
        <begin position="393"/>
        <end position="561"/>
    </location>
</feature>
<gene>
    <name evidence="6" type="ORF">PACTADRAFT_38533</name>
</gene>
<feature type="non-terminal residue" evidence="6">
    <location>
        <position position="1"/>
    </location>
</feature>
<dbReference type="CDD" id="cd18008">
    <property type="entry name" value="DEXDc_SHPRH-like"/>
    <property type="match status" value="1"/>
</dbReference>
<dbReference type="InterPro" id="IPR049730">
    <property type="entry name" value="SNF2/RAD54-like_C"/>
</dbReference>
<keyword evidence="7" id="KW-1185">Reference proteome</keyword>
<dbReference type="PANTHER" id="PTHR45626">
    <property type="entry name" value="TRANSCRIPTION TERMINATION FACTOR 2-RELATED"/>
    <property type="match status" value="1"/>
</dbReference>
<dbReference type="GO" id="GO:0006281">
    <property type="term" value="P:DNA repair"/>
    <property type="evidence" value="ECO:0007669"/>
    <property type="project" value="TreeGrafter"/>
</dbReference>